<evidence type="ECO:0000313" key="4">
    <source>
        <dbReference type="Proteomes" id="UP000177905"/>
    </source>
</evidence>
<dbReference type="SUPFAM" id="SSF53448">
    <property type="entry name" value="Nucleotide-diphospho-sugar transferases"/>
    <property type="match status" value="1"/>
</dbReference>
<dbReference type="Gene3D" id="3.90.550.10">
    <property type="entry name" value="Spore Coat Polysaccharide Biosynthesis Protein SpsA, Chain A"/>
    <property type="match status" value="1"/>
</dbReference>
<dbReference type="AlphaFoldDB" id="A0A1F4S5X9"/>
<dbReference type="CDD" id="cd04186">
    <property type="entry name" value="GT_2_like_c"/>
    <property type="match status" value="1"/>
</dbReference>
<keyword evidence="1" id="KW-1133">Transmembrane helix</keyword>
<accession>A0A1F4S5X9</accession>
<feature type="transmembrane region" description="Helical" evidence="1">
    <location>
        <begin position="237"/>
        <end position="260"/>
    </location>
</feature>
<keyword evidence="1" id="KW-0812">Transmembrane</keyword>
<sequence length="279" mass="32309">MKDLSIIIVNTNNKKILGECLASIFQNTHKRSLEVIVSDNGSTDGSQEMIKSNFPQVSLIENRENLGFIKATNNGLKISTGRYVCLLNDDTIVKEDAFDKMIEFMEKSPNEIGCCTPKLLNIDGTYQHQGGLFQRKFWRSKEPTEISFAIGACLLLRREVMEKIGYLDEKLFFYNDDLDYCLRIKKGGYKIYYVPNAEIIHYGGYSSKRTFNRRLFVEGFYGGLYFCKKHHGIAAYLLYRLFLFIGVLFFIPILILSYPFKREKFLDRLLAYFDILTIS</sequence>
<dbReference type="PANTHER" id="PTHR43179:SF7">
    <property type="entry name" value="RHAMNOSYLTRANSFERASE WBBL"/>
    <property type="match status" value="1"/>
</dbReference>
<reference evidence="3 4" key="1">
    <citation type="journal article" date="2016" name="Nat. Commun.">
        <title>Thousands of microbial genomes shed light on interconnected biogeochemical processes in an aquifer system.</title>
        <authorList>
            <person name="Anantharaman K."/>
            <person name="Brown C.T."/>
            <person name="Hug L.A."/>
            <person name="Sharon I."/>
            <person name="Castelle C.J."/>
            <person name="Probst A.J."/>
            <person name="Thomas B.C."/>
            <person name="Singh A."/>
            <person name="Wilkins M.J."/>
            <person name="Karaoz U."/>
            <person name="Brodie E.L."/>
            <person name="Williams K.H."/>
            <person name="Hubbard S.S."/>
            <person name="Banfield J.F."/>
        </authorList>
    </citation>
    <scope>NUCLEOTIDE SEQUENCE [LARGE SCALE GENOMIC DNA]</scope>
</reference>
<dbReference type="EMBL" id="MEUA01000017">
    <property type="protein sequence ID" value="OGC15845.1"/>
    <property type="molecule type" value="Genomic_DNA"/>
</dbReference>
<dbReference type="Pfam" id="PF00535">
    <property type="entry name" value="Glycos_transf_2"/>
    <property type="match status" value="1"/>
</dbReference>
<gene>
    <name evidence="3" type="ORF">A2290_05870</name>
</gene>
<dbReference type="Proteomes" id="UP000177905">
    <property type="component" value="Unassembled WGS sequence"/>
</dbReference>
<protein>
    <recommendedName>
        <fullName evidence="2">Glycosyltransferase 2-like domain-containing protein</fullName>
    </recommendedName>
</protein>
<name>A0A1F4S5X9_UNCSA</name>
<comment type="caution">
    <text evidence="3">The sequence shown here is derived from an EMBL/GenBank/DDBJ whole genome shotgun (WGS) entry which is preliminary data.</text>
</comment>
<evidence type="ECO:0000313" key="3">
    <source>
        <dbReference type="EMBL" id="OGC15845.1"/>
    </source>
</evidence>
<dbReference type="PANTHER" id="PTHR43179">
    <property type="entry name" value="RHAMNOSYLTRANSFERASE WBBL"/>
    <property type="match status" value="1"/>
</dbReference>
<organism evidence="3 4">
    <name type="scientific">candidate division WOR-1 bacterium RIFOXYB2_FULL_36_35</name>
    <dbReference type="NCBI Taxonomy" id="1802578"/>
    <lineage>
        <taxon>Bacteria</taxon>
        <taxon>Bacillati</taxon>
        <taxon>Saganbacteria</taxon>
    </lineage>
</organism>
<evidence type="ECO:0000256" key="1">
    <source>
        <dbReference type="SAM" id="Phobius"/>
    </source>
</evidence>
<dbReference type="InterPro" id="IPR001173">
    <property type="entry name" value="Glyco_trans_2-like"/>
</dbReference>
<evidence type="ECO:0000259" key="2">
    <source>
        <dbReference type="Pfam" id="PF00535"/>
    </source>
</evidence>
<proteinExistence type="predicted"/>
<dbReference type="InterPro" id="IPR029044">
    <property type="entry name" value="Nucleotide-diphossugar_trans"/>
</dbReference>
<feature type="domain" description="Glycosyltransferase 2-like" evidence="2">
    <location>
        <begin position="5"/>
        <end position="165"/>
    </location>
</feature>
<keyword evidence="1" id="KW-0472">Membrane</keyword>